<dbReference type="EMBL" id="BONY01000009">
    <property type="protein sequence ID" value="GIH03867.1"/>
    <property type="molecule type" value="Genomic_DNA"/>
</dbReference>
<proteinExistence type="predicted"/>
<accession>A0A8J3VF79</accession>
<reference evidence="1" key="1">
    <citation type="submission" date="2021-01" db="EMBL/GenBank/DDBJ databases">
        <title>Whole genome shotgun sequence of Rhizocola hellebori NBRC 109834.</title>
        <authorList>
            <person name="Komaki H."/>
            <person name="Tamura T."/>
        </authorList>
    </citation>
    <scope>NUCLEOTIDE SEQUENCE</scope>
    <source>
        <strain evidence="1">NBRC 109834</strain>
    </source>
</reference>
<sequence>MDQRDERKPTEKWRHLPERIEPSQMVEMVDRDPQVEEIQAVSFGQDYIRFEHR</sequence>
<evidence type="ECO:0000313" key="1">
    <source>
        <dbReference type="EMBL" id="GIH03867.1"/>
    </source>
</evidence>
<keyword evidence="2" id="KW-1185">Reference proteome</keyword>
<protein>
    <submittedName>
        <fullName evidence="1">Uncharacterized protein</fullName>
    </submittedName>
</protein>
<dbReference type="RefSeq" id="WP_203907760.1">
    <property type="nucleotide sequence ID" value="NZ_BONY01000009.1"/>
</dbReference>
<evidence type="ECO:0000313" key="2">
    <source>
        <dbReference type="Proteomes" id="UP000612899"/>
    </source>
</evidence>
<gene>
    <name evidence="1" type="ORF">Rhe02_19340</name>
</gene>
<dbReference type="AlphaFoldDB" id="A0A8J3VF79"/>
<dbReference type="Proteomes" id="UP000612899">
    <property type="component" value="Unassembled WGS sequence"/>
</dbReference>
<comment type="caution">
    <text evidence="1">The sequence shown here is derived from an EMBL/GenBank/DDBJ whole genome shotgun (WGS) entry which is preliminary data.</text>
</comment>
<organism evidence="1 2">
    <name type="scientific">Rhizocola hellebori</name>
    <dbReference type="NCBI Taxonomy" id="1392758"/>
    <lineage>
        <taxon>Bacteria</taxon>
        <taxon>Bacillati</taxon>
        <taxon>Actinomycetota</taxon>
        <taxon>Actinomycetes</taxon>
        <taxon>Micromonosporales</taxon>
        <taxon>Micromonosporaceae</taxon>
        <taxon>Rhizocola</taxon>
    </lineage>
</organism>
<name>A0A8J3VF79_9ACTN</name>